<evidence type="ECO:0000256" key="5">
    <source>
        <dbReference type="SAM" id="Coils"/>
    </source>
</evidence>
<feature type="compositionally biased region" description="Low complexity" evidence="6">
    <location>
        <begin position="489"/>
        <end position="500"/>
    </location>
</feature>
<dbReference type="SMART" id="SM00320">
    <property type="entry name" value="WD40"/>
    <property type="match status" value="5"/>
</dbReference>
<dbReference type="Gene3D" id="2.130.10.10">
    <property type="entry name" value="YVTN repeat-like/Quinoprotein amine dehydrogenase"/>
    <property type="match status" value="2"/>
</dbReference>
<feature type="compositionally biased region" description="Polar residues" evidence="6">
    <location>
        <begin position="1555"/>
        <end position="1569"/>
    </location>
</feature>
<dbReference type="OrthoDB" id="10266330at2759"/>
<proteinExistence type="inferred from homology"/>
<dbReference type="EMBL" id="CABPRJ010000021">
    <property type="protein sequence ID" value="VVC25852.1"/>
    <property type="molecule type" value="Genomic_DNA"/>
</dbReference>
<feature type="region of interest" description="Disordered" evidence="6">
    <location>
        <begin position="1"/>
        <end position="120"/>
    </location>
</feature>
<feature type="region of interest" description="Disordered" evidence="6">
    <location>
        <begin position="1546"/>
        <end position="1577"/>
    </location>
</feature>
<feature type="coiled-coil region" evidence="5">
    <location>
        <begin position="1372"/>
        <end position="1464"/>
    </location>
</feature>
<evidence type="ECO:0000256" key="6">
    <source>
        <dbReference type="SAM" id="MobiDB-lite"/>
    </source>
</evidence>
<dbReference type="InterPro" id="IPR037264">
    <property type="entry name" value="TFIID_NTD2_sf"/>
</dbReference>
<dbReference type="GO" id="GO:0005669">
    <property type="term" value="C:transcription factor TFIID complex"/>
    <property type="evidence" value="ECO:0007669"/>
    <property type="project" value="TreeGrafter"/>
</dbReference>
<dbReference type="Proteomes" id="UP000325440">
    <property type="component" value="Unassembled WGS sequence"/>
</dbReference>
<feature type="compositionally biased region" description="Polar residues" evidence="6">
    <location>
        <begin position="466"/>
        <end position="475"/>
    </location>
</feature>
<dbReference type="InterPro" id="IPR001680">
    <property type="entry name" value="WD40_rpt"/>
</dbReference>
<keyword evidence="8" id="KW-1185">Reference proteome</keyword>
<keyword evidence="3" id="KW-0539">Nucleus</keyword>
<evidence type="ECO:0000313" key="8">
    <source>
        <dbReference type="Proteomes" id="UP000325440"/>
    </source>
</evidence>
<evidence type="ECO:0000313" key="7">
    <source>
        <dbReference type="EMBL" id="VVC25852.1"/>
    </source>
</evidence>
<feature type="compositionally biased region" description="Basic residues" evidence="6">
    <location>
        <begin position="558"/>
        <end position="573"/>
    </location>
</feature>
<feature type="compositionally biased region" description="Low complexity" evidence="6">
    <location>
        <begin position="574"/>
        <end position="600"/>
    </location>
</feature>
<evidence type="ECO:0000256" key="3">
    <source>
        <dbReference type="ARBA" id="ARBA00023242"/>
    </source>
</evidence>
<evidence type="ECO:0000256" key="1">
    <source>
        <dbReference type="ARBA" id="ARBA00004123"/>
    </source>
</evidence>
<keyword evidence="4" id="KW-0853">WD repeat</keyword>
<feature type="compositionally biased region" description="Acidic residues" evidence="6">
    <location>
        <begin position="108"/>
        <end position="120"/>
    </location>
</feature>
<dbReference type="PANTHER" id="PTHR19879">
    <property type="entry name" value="TRANSCRIPTION INITIATION FACTOR TFIID"/>
    <property type="match status" value="1"/>
</dbReference>
<sequence length="1577" mass="182931">MYALKKSPSSTDDSDSQQQVDSSTEYTEPSTSWANNNVQTSTSCATPQNAAPPASSSYDDNTQPSTSYMHSEPSTSWAHFSSATPSTSAAGDKPKATCKNEPEGSLSDNEEYLSSDESDSDDNLRQILTLYMYKRNIRVSDIIDANNSSQALIEYVNLKYIENNFKTIGLNTAFDKNNIEGAQLEFESFEKWFNQIKKKFVGPQRIKDLCVPMFSHLYLSLYTPPNQERLFQLLDKFKYLFLSKRGSIFLQELKKVTDMNQLPHRISLFRKNKYVCFVSPEFLRDLIEFFQHHRMLKLIFLEWFDINYITEEDEKTIVEEYLSRDLPQSYYNNTNNYKQSKSNNLKNISTIVKNNLNTSKSTSLQIKKDSQCGTYSEKRCDVDGQQLTKKRFLHDQQPQSSDKQLTDDKYAAGPSGLNTQKKHCGNSKSNVRSGIWADDTMDLDSSITGCSKTIEDKRKHQIDDQPLSTLNGRQSRSLHKKRAGEDTDNSSSQNESSNQKNIHKHTKLHKQGHTVKKRKNILQDPTSSNVFNIKKGKSKNVNSSNLETSSDYEQATKYSRKQRKQQAHYKLSGRSKSMGDSRSSSDSSSESSEDSNSGTSFFDEESAMRKYFRYQRKSGKRLPNKTLHFLKYGNTSKIELKKLEGDMYLYNTRQIMLKNVNRLTCTLITIDHKYVAAGSTDSLIYLWERTNVPTEKEINNLSKNIKSSSRKSIYFDEREKYTEFLDKSAADVLRGHGGCIFDLAELPSAKILISASSDKTFRAWHLESKVCLEVYDEYEHRTWCITACPYSLQVATGSSEGSSCLWFLNYKRPLRIFSGHLDDILVIKFHPNMTMLATGSADKTIRVFELVTGNCQRLMLGHTDYVICLEFHPKNPKILASAAGGGEIMVWDLPTGYTLWTLRVGNVAFSELSWLADDILLASLLTGIILKCNVTMDYVKTRKSVRGFQTKFQRLMSLCIIDTIVYTIGIEGVSSIMKPNITKLQKRASIKYKQQQERATLNRYREPSPLSKLYFPDHIIENDGNSIRPLLGLSTTTMSVPKVDLEYQFNIGPNQTTQESTEFLRMNLQGFPFNLSTDDINKIISKSQSSHISLIEKHYSKPSTKQILENALLLPTQSASSSLTELPSADLNYFEEYKQKYNFSHENTSQHSKANVNSYHYSLQSHLININAHQFREHELVNSLLNIHNTALQNLEEQRIQTADREAKEKLLFHLASNIHITNTVAQEKLHMMHEEHHQKLIFHPQQQHQHCQHQQQHQQCQHQHQYHQCQHQQQHQQCQQQQQHHQCQHQHQHQQCEHQQQHQQCQHQQQHQHCQHQQHHPLQLQQLHQQQELQHQYHQQHQLQHQYQQQQHFQQHHLQQQHLQQHPLQQHQLQQQQLQQQQLQQHQLQQQQLQQQQLQQQQLQHQQLHQQQLHQQQLHQQQLHQQYQQQQYQQQLQQKLQQIQQHQLQEQQQSQVMQKLQHNKQLLSKVNVQPTQKHIQLANMNVSKPFGGSVDGHSMHMGTRQQRPTTTAGRSSDIIVTKQNYEYMRQVVIDNFRKTNPEMFIGGSQPEVKISQSRNSSPTDQLNPVKSEPESD</sequence>
<reference evidence="7 8" key="1">
    <citation type="submission" date="2019-08" db="EMBL/GenBank/DDBJ databases">
        <authorList>
            <person name="Alioto T."/>
            <person name="Alioto T."/>
            <person name="Gomez Garrido J."/>
        </authorList>
    </citation>
    <scope>NUCLEOTIDE SEQUENCE [LARGE SCALE GENOMIC DNA]</scope>
</reference>
<keyword evidence="5" id="KW-0175">Coiled coil</keyword>
<feature type="repeat" description="WD" evidence="4">
    <location>
        <begin position="817"/>
        <end position="858"/>
    </location>
</feature>
<organism evidence="7 8">
    <name type="scientific">Cinara cedri</name>
    <dbReference type="NCBI Taxonomy" id="506608"/>
    <lineage>
        <taxon>Eukaryota</taxon>
        <taxon>Metazoa</taxon>
        <taxon>Ecdysozoa</taxon>
        <taxon>Arthropoda</taxon>
        <taxon>Hexapoda</taxon>
        <taxon>Insecta</taxon>
        <taxon>Pterygota</taxon>
        <taxon>Neoptera</taxon>
        <taxon>Paraneoptera</taxon>
        <taxon>Hemiptera</taxon>
        <taxon>Sternorrhyncha</taxon>
        <taxon>Aphidomorpha</taxon>
        <taxon>Aphidoidea</taxon>
        <taxon>Aphididae</taxon>
        <taxon>Lachninae</taxon>
        <taxon>Cinara</taxon>
    </lineage>
</organism>
<feature type="region of interest" description="Disordered" evidence="6">
    <location>
        <begin position="456"/>
        <end position="601"/>
    </location>
</feature>
<gene>
    <name evidence="7" type="ORF">CINCED_3A024820</name>
</gene>
<dbReference type="GO" id="GO:0016251">
    <property type="term" value="F:RNA polymerase II general transcription initiation factor activity"/>
    <property type="evidence" value="ECO:0007669"/>
    <property type="project" value="TreeGrafter"/>
</dbReference>
<dbReference type="PROSITE" id="PS50082">
    <property type="entry name" value="WD_REPEATS_2"/>
    <property type="match status" value="3"/>
</dbReference>
<dbReference type="PROSITE" id="PS50294">
    <property type="entry name" value="WD_REPEATS_REGION"/>
    <property type="match status" value="3"/>
</dbReference>
<dbReference type="SUPFAM" id="SSF160897">
    <property type="entry name" value="Taf5 N-terminal domain-like"/>
    <property type="match status" value="1"/>
</dbReference>
<feature type="repeat" description="WD" evidence="4">
    <location>
        <begin position="859"/>
        <end position="901"/>
    </location>
</feature>
<feature type="compositionally biased region" description="Polar residues" evidence="6">
    <location>
        <begin position="546"/>
        <end position="557"/>
    </location>
</feature>
<dbReference type="PANTHER" id="PTHR19879:SF7">
    <property type="entry name" value="PROTEASOMAL ATPASE-ASSOCIATED FACTOR 1"/>
    <property type="match status" value="1"/>
</dbReference>
<protein>
    <submittedName>
        <fullName evidence="7">WD40/YVTN repeat-like-containing domain,WD40 repeat,WD40-repeat-containing domain</fullName>
    </submittedName>
</protein>
<evidence type="ECO:0000256" key="2">
    <source>
        <dbReference type="ARBA" id="ARBA00009435"/>
    </source>
</evidence>
<dbReference type="SUPFAM" id="SSF50978">
    <property type="entry name" value="WD40 repeat-like"/>
    <property type="match status" value="1"/>
</dbReference>
<dbReference type="Pfam" id="PF00400">
    <property type="entry name" value="WD40"/>
    <property type="match status" value="3"/>
</dbReference>
<feature type="compositionally biased region" description="Low complexity" evidence="6">
    <location>
        <begin position="7"/>
        <end position="23"/>
    </location>
</feature>
<evidence type="ECO:0000256" key="4">
    <source>
        <dbReference type="PROSITE-ProRule" id="PRU00221"/>
    </source>
</evidence>
<dbReference type="InterPro" id="IPR015943">
    <property type="entry name" value="WD40/YVTN_repeat-like_dom_sf"/>
</dbReference>
<comment type="similarity">
    <text evidence="2">Belongs to the WD repeat TAF5 family.</text>
</comment>
<feature type="compositionally biased region" description="Basic and acidic residues" evidence="6">
    <location>
        <begin position="92"/>
        <end position="102"/>
    </location>
</feature>
<feature type="region of interest" description="Disordered" evidence="6">
    <location>
        <begin position="391"/>
        <end position="433"/>
    </location>
</feature>
<accession>A0A5E4M5P6</accession>
<feature type="compositionally biased region" description="Polar residues" evidence="6">
    <location>
        <begin position="24"/>
        <end position="89"/>
    </location>
</feature>
<comment type="subcellular location">
    <subcellularLocation>
        <location evidence="1">Nucleus</location>
    </subcellularLocation>
</comment>
<dbReference type="InterPro" id="IPR036322">
    <property type="entry name" value="WD40_repeat_dom_sf"/>
</dbReference>
<name>A0A5E4M5P6_9HEMI</name>
<dbReference type="GO" id="GO:0006367">
    <property type="term" value="P:transcription initiation at RNA polymerase II promoter"/>
    <property type="evidence" value="ECO:0007669"/>
    <property type="project" value="TreeGrafter"/>
</dbReference>
<feature type="repeat" description="WD" evidence="4">
    <location>
        <begin position="733"/>
        <end position="774"/>
    </location>
</feature>
<feature type="compositionally biased region" description="Basic residues" evidence="6">
    <location>
        <begin position="501"/>
        <end position="520"/>
    </location>
</feature>